<gene>
    <name evidence="1" type="ORF">HNR30_006300</name>
</gene>
<dbReference type="Gene3D" id="3.50.50.60">
    <property type="entry name" value="FAD/NAD(P)-binding domain"/>
    <property type="match status" value="1"/>
</dbReference>
<reference evidence="1 2" key="1">
    <citation type="submission" date="2020-07" db="EMBL/GenBank/DDBJ databases">
        <title>Genomic Encyclopedia of Type Strains, Phase IV (KMG-IV): sequencing the most valuable type-strain genomes for metagenomic binning, comparative biology and taxonomic classification.</title>
        <authorList>
            <person name="Goeker M."/>
        </authorList>
    </citation>
    <scope>NUCLEOTIDE SEQUENCE [LARGE SCALE GENOMIC DNA]</scope>
    <source>
        <strain evidence="1 2">DSM 45533</strain>
    </source>
</reference>
<accession>A0A7W0CPF9</accession>
<name>A0A7W0CPF9_9ACTN</name>
<organism evidence="1 2">
    <name type="scientific">Nonomuraea soli</name>
    <dbReference type="NCBI Taxonomy" id="1032476"/>
    <lineage>
        <taxon>Bacteria</taxon>
        <taxon>Bacillati</taxon>
        <taxon>Actinomycetota</taxon>
        <taxon>Actinomycetes</taxon>
        <taxon>Streptosporangiales</taxon>
        <taxon>Streptosporangiaceae</taxon>
        <taxon>Nonomuraea</taxon>
    </lineage>
</organism>
<dbReference type="RefSeq" id="WP_181613637.1">
    <property type="nucleotide sequence ID" value="NZ_BAABAM010000004.1"/>
</dbReference>
<dbReference type="Proteomes" id="UP000530928">
    <property type="component" value="Unassembled WGS sequence"/>
</dbReference>
<dbReference type="AlphaFoldDB" id="A0A7W0CPF9"/>
<protein>
    <submittedName>
        <fullName evidence="1">Flavin-dependent dehydrogenase</fullName>
    </submittedName>
</protein>
<evidence type="ECO:0000313" key="1">
    <source>
        <dbReference type="EMBL" id="MBA2894928.1"/>
    </source>
</evidence>
<dbReference type="InterPro" id="IPR036188">
    <property type="entry name" value="FAD/NAD-bd_sf"/>
</dbReference>
<evidence type="ECO:0000313" key="2">
    <source>
        <dbReference type="Proteomes" id="UP000530928"/>
    </source>
</evidence>
<dbReference type="SUPFAM" id="SSF51905">
    <property type="entry name" value="FAD/NAD(P)-binding domain"/>
    <property type="match status" value="1"/>
</dbReference>
<dbReference type="PANTHER" id="PTHR43422">
    <property type="entry name" value="THIAMINE THIAZOLE SYNTHASE"/>
    <property type="match status" value="1"/>
</dbReference>
<keyword evidence="2" id="KW-1185">Reference proteome</keyword>
<sequence>MTRAVVLGGGFAGVLAANVLAGVPGVADEVVVFEGDRYPAAPGPRRGLPQAHHSHVLVAGGARALAELLPGSLEELAALGARRIGLPGDALILTAEGWFRRLDTAAYLVSCSRGLLDHVIRPRALASAAITVRQGVTVTGLTGDASRVTGVRVAGRGREEVIGADLVVDATGRRSGAPRWLAELEVGEIPEQSVSSGLAYATRVYRAPDGLDSGMPAVMLHPRPSPGEPGRGATVYPVEGGRWVVTLTGTEGGRPPADERGFEEFARALHDPIVAELMAAATPLGRVRPYHDTANRRRFFERASVPAGFVAVGDAVVAVNPIYSHGMSVAVLSALAMRSELTGSGLDCAEALRAAVAQVAETSWRMAVEQERGPEPATPFQRQVRLRRTRAALASPELAGEMFGRQTLLPDPGASPDRSWLLRVMSEPPGAPLTTREAIRQFPRLSGWWPGR</sequence>
<dbReference type="PANTHER" id="PTHR43422:SF3">
    <property type="entry name" value="THIAMINE THIAZOLE SYNTHASE"/>
    <property type="match status" value="1"/>
</dbReference>
<dbReference type="EMBL" id="JACDUR010000006">
    <property type="protein sequence ID" value="MBA2894928.1"/>
    <property type="molecule type" value="Genomic_DNA"/>
</dbReference>
<comment type="caution">
    <text evidence="1">The sequence shown here is derived from an EMBL/GenBank/DDBJ whole genome shotgun (WGS) entry which is preliminary data.</text>
</comment>
<proteinExistence type="predicted"/>